<dbReference type="RefSeq" id="WP_212820093.1">
    <property type="nucleotide sequence ID" value="NZ_AP023415.1"/>
</dbReference>
<dbReference type="KEGG" id="vfa:MM35RIKEN_11640"/>
<keyword evidence="3" id="KW-1185">Reference proteome</keyword>
<dbReference type="InterPro" id="IPR001466">
    <property type="entry name" value="Beta-lactam-related"/>
</dbReference>
<dbReference type="PANTHER" id="PTHR43283:SF18">
    <property type="match status" value="1"/>
</dbReference>
<evidence type="ECO:0000313" key="3">
    <source>
        <dbReference type="Proteomes" id="UP000681343"/>
    </source>
</evidence>
<reference evidence="2" key="1">
    <citation type="submission" date="2020-09" db="EMBL/GenBank/DDBJ databases">
        <title>New species isolated from human feces.</title>
        <authorList>
            <person name="Kitahara M."/>
            <person name="Shigeno Y."/>
            <person name="Shime M."/>
            <person name="Matsumoto Y."/>
            <person name="Nakamura S."/>
            <person name="Motooka D."/>
            <person name="Fukuoka S."/>
            <person name="Nishikawa H."/>
            <person name="Benno Y."/>
        </authorList>
    </citation>
    <scope>NUCLEOTIDE SEQUENCE</scope>
    <source>
        <strain evidence="2">MM35</strain>
    </source>
</reference>
<dbReference type="Proteomes" id="UP000681343">
    <property type="component" value="Chromosome"/>
</dbReference>
<gene>
    <name evidence="2" type="ORF">MM35RIKEN_11640</name>
</gene>
<name>A0A810PY27_9FIRM</name>
<dbReference type="Gene3D" id="3.40.710.10">
    <property type="entry name" value="DD-peptidase/beta-lactamase superfamily"/>
    <property type="match status" value="1"/>
</dbReference>
<sequence>MRILLTNAERLCADPTLLAQKAERFGVPGCSVALIRGGEAFGSVTCGVRGEGGEGVTEDTLYECASLTKPLFAVLALQLADRGLLPLDEPVAAQLGGIPWSEEADFEKITPRHILSHGSGLPDWHSRPMPMLFAPGTAFGYSGQGYYLLQHLAEKRTGKTLPELFEEHIFVPFRMSRSAVLWTPSVGSAISVGFDAAGKPCRVRSGVDLTGNAPEPNAAWSLYSCASDYARFLIGLLRCRGWLRERTYQQMGSVQNIADEAIAWGLGVGLVRKHPDLQWHWGDNDGFKSLALWDKGTGDGLVVLTNSDRGLSLCYDLAAQLTDADFLENMAAFIETAE</sequence>
<dbReference type="EMBL" id="AP023415">
    <property type="protein sequence ID" value="BCK78972.1"/>
    <property type="molecule type" value="Genomic_DNA"/>
</dbReference>
<dbReference type="PANTHER" id="PTHR43283">
    <property type="entry name" value="BETA-LACTAMASE-RELATED"/>
    <property type="match status" value="1"/>
</dbReference>
<evidence type="ECO:0000259" key="1">
    <source>
        <dbReference type="Pfam" id="PF00144"/>
    </source>
</evidence>
<accession>A0A810PY27</accession>
<dbReference type="InterPro" id="IPR012338">
    <property type="entry name" value="Beta-lactam/transpept-like"/>
</dbReference>
<dbReference type="Pfam" id="PF00144">
    <property type="entry name" value="Beta-lactamase"/>
    <property type="match status" value="1"/>
</dbReference>
<feature type="domain" description="Beta-lactamase-related" evidence="1">
    <location>
        <begin position="19"/>
        <end position="310"/>
    </location>
</feature>
<organism evidence="2 3">
    <name type="scientific">Vescimonas fastidiosa</name>
    <dbReference type="NCBI Taxonomy" id="2714353"/>
    <lineage>
        <taxon>Bacteria</taxon>
        <taxon>Bacillati</taxon>
        <taxon>Bacillota</taxon>
        <taxon>Clostridia</taxon>
        <taxon>Eubacteriales</taxon>
        <taxon>Oscillospiraceae</taxon>
        <taxon>Vescimonas</taxon>
    </lineage>
</organism>
<proteinExistence type="predicted"/>
<dbReference type="SUPFAM" id="SSF56601">
    <property type="entry name" value="beta-lactamase/transpeptidase-like"/>
    <property type="match status" value="1"/>
</dbReference>
<dbReference type="InterPro" id="IPR050789">
    <property type="entry name" value="Diverse_Enzym_Activities"/>
</dbReference>
<dbReference type="AlphaFoldDB" id="A0A810PY27"/>
<protein>
    <recommendedName>
        <fullName evidence="1">Beta-lactamase-related domain-containing protein</fullName>
    </recommendedName>
</protein>
<evidence type="ECO:0000313" key="2">
    <source>
        <dbReference type="EMBL" id="BCK78972.1"/>
    </source>
</evidence>